<dbReference type="AlphaFoldDB" id="A0AAE3QXC2"/>
<name>A0AAE3QXC2_9BACT</name>
<feature type="transmembrane region" description="Helical" evidence="1">
    <location>
        <begin position="168"/>
        <end position="186"/>
    </location>
</feature>
<feature type="transmembrane region" description="Helical" evidence="1">
    <location>
        <begin position="192"/>
        <end position="214"/>
    </location>
</feature>
<keyword evidence="1" id="KW-1133">Transmembrane helix</keyword>
<accession>A0AAE3QXC2</accession>
<protein>
    <submittedName>
        <fullName evidence="2">Uncharacterized protein</fullName>
    </submittedName>
</protein>
<proteinExistence type="predicted"/>
<evidence type="ECO:0000313" key="3">
    <source>
        <dbReference type="Proteomes" id="UP001241110"/>
    </source>
</evidence>
<evidence type="ECO:0000313" key="2">
    <source>
        <dbReference type="EMBL" id="MDJ1485158.1"/>
    </source>
</evidence>
<dbReference type="EMBL" id="JASJOS010000018">
    <property type="protein sequence ID" value="MDJ1485158.1"/>
    <property type="molecule type" value="Genomic_DNA"/>
</dbReference>
<dbReference type="Proteomes" id="UP001241110">
    <property type="component" value="Unassembled WGS sequence"/>
</dbReference>
<organism evidence="2 3">
    <name type="scientific">Xanthocytophaga flava</name>
    <dbReference type="NCBI Taxonomy" id="3048013"/>
    <lineage>
        <taxon>Bacteria</taxon>
        <taxon>Pseudomonadati</taxon>
        <taxon>Bacteroidota</taxon>
        <taxon>Cytophagia</taxon>
        <taxon>Cytophagales</taxon>
        <taxon>Rhodocytophagaceae</taxon>
        <taxon>Xanthocytophaga</taxon>
    </lineage>
</organism>
<keyword evidence="1" id="KW-0812">Transmembrane</keyword>
<keyword evidence="1" id="KW-0472">Membrane</keyword>
<sequence>MMKRLIYTLDSMHNMRERLICKIVYLSLSVVAISSVSFSQNRSGVRSADYCAPALSYTYDTLYLPKANIESILNEDTSLVRRFSRHDLLVANAVGIIPLLQQWMRAKKNVTTDTRLEQTIIQSKIQSRLHLASTEIASLAAELDCAGEHADQLATYLDQKDEKRIRKLTILSIVIGAVTTGATALVDNEQTNKVVGIGGGLISAVLGGMAAFSSHKTLFVEHKRNLLTDIWNENLNSSIYSPFVWYMLNEKSFSNTAQLSVIQNIRKRWQAYALNEMNSREVTLYFGPGGEYQQDDLHTRANMLNQLQSSVRSINQDLQSLMLALSGW</sequence>
<reference evidence="2" key="1">
    <citation type="submission" date="2023-05" db="EMBL/GenBank/DDBJ databases">
        <authorList>
            <person name="Zhang X."/>
        </authorList>
    </citation>
    <scope>NUCLEOTIDE SEQUENCE</scope>
    <source>
        <strain evidence="2">YF14B1</strain>
    </source>
</reference>
<evidence type="ECO:0000256" key="1">
    <source>
        <dbReference type="SAM" id="Phobius"/>
    </source>
</evidence>
<gene>
    <name evidence="2" type="ORF">QNI16_31960</name>
</gene>
<comment type="caution">
    <text evidence="2">The sequence shown here is derived from an EMBL/GenBank/DDBJ whole genome shotgun (WGS) entry which is preliminary data.</text>
</comment>
<dbReference type="RefSeq" id="WP_313987325.1">
    <property type="nucleotide sequence ID" value="NZ_JASJOS010000018.1"/>
</dbReference>